<keyword evidence="1" id="KW-0472">Membrane</keyword>
<keyword evidence="3" id="KW-1185">Reference proteome</keyword>
<dbReference type="Proteomes" id="UP000199024">
    <property type="component" value="Unassembled WGS sequence"/>
</dbReference>
<protein>
    <recommendedName>
        <fullName evidence="4">PH domain-containing protein</fullName>
    </recommendedName>
</protein>
<feature type="transmembrane region" description="Helical" evidence="1">
    <location>
        <begin position="7"/>
        <end position="28"/>
    </location>
</feature>
<evidence type="ECO:0008006" key="4">
    <source>
        <dbReference type="Google" id="ProtNLM"/>
    </source>
</evidence>
<evidence type="ECO:0000256" key="1">
    <source>
        <dbReference type="SAM" id="Phobius"/>
    </source>
</evidence>
<accession>A0A1I6MMN3</accession>
<evidence type="ECO:0000313" key="3">
    <source>
        <dbReference type="Proteomes" id="UP000199024"/>
    </source>
</evidence>
<gene>
    <name evidence="2" type="ORF">SAMN05421771_3000</name>
</gene>
<organism evidence="2 3">
    <name type="scientific">Granulicella pectinivorans</name>
    <dbReference type="NCBI Taxonomy" id="474950"/>
    <lineage>
        <taxon>Bacteria</taxon>
        <taxon>Pseudomonadati</taxon>
        <taxon>Acidobacteriota</taxon>
        <taxon>Terriglobia</taxon>
        <taxon>Terriglobales</taxon>
        <taxon>Acidobacteriaceae</taxon>
        <taxon>Granulicella</taxon>
    </lineage>
</organism>
<feature type="transmembrane region" description="Helical" evidence="1">
    <location>
        <begin position="40"/>
        <end position="64"/>
    </location>
</feature>
<evidence type="ECO:0000313" key="2">
    <source>
        <dbReference type="EMBL" id="SFS16911.1"/>
    </source>
</evidence>
<sequence>MRFRSKLGLAFWLNFFTCSLWISTATMSIRRHPRSDVVSLQWICAITYLLLVLLNAAQYIFTWWDIRETGLFERRFWTTKSIPWSEIARIRPWQPYKRAIPNTIEIMYHRDPPLSDGGSLIANPASIPQFLEALQTRAPRAVYDL</sequence>
<proteinExistence type="predicted"/>
<reference evidence="2 3" key="1">
    <citation type="submission" date="2016-10" db="EMBL/GenBank/DDBJ databases">
        <authorList>
            <person name="de Groot N.N."/>
        </authorList>
    </citation>
    <scope>NUCLEOTIDE SEQUENCE [LARGE SCALE GENOMIC DNA]</scope>
    <source>
        <strain evidence="2 3">DSM 21001</strain>
    </source>
</reference>
<dbReference type="STRING" id="474950.SAMN05421771_3000"/>
<keyword evidence="1" id="KW-1133">Transmembrane helix</keyword>
<dbReference type="RefSeq" id="WP_089840125.1">
    <property type="nucleotide sequence ID" value="NZ_FOZL01000001.1"/>
</dbReference>
<keyword evidence="1" id="KW-0812">Transmembrane</keyword>
<dbReference type="EMBL" id="FOZL01000001">
    <property type="protein sequence ID" value="SFS16911.1"/>
    <property type="molecule type" value="Genomic_DNA"/>
</dbReference>
<name>A0A1I6MMN3_9BACT</name>
<dbReference type="AlphaFoldDB" id="A0A1I6MMN3"/>